<organism evidence="1 2">
    <name type="scientific">Dyadobacter chenwenxiniae</name>
    <dbReference type="NCBI Taxonomy" id="2906456"/>
    <lineage>
        <taxon>Bacteria</taxon>
        <taxon>Pseudomonadati</taxon>
        <taxon>Bacteroidota</taxon>
        <taxon>Cytophagia</taxon>
        <taxon>Cytophagales</taxon>
        <taxon>Spirosomataceae</taxon>
        <taxon>Dyadobacter</taxon>
    </lineage>
</organism>
<reference evidence="1" key="1">
    <citation type="submission" date="2021-12" db="EMBL/GenBank/DDBJ databases">
        <title>Novel species in genus Dyadobacter.</title>
        <authorList>
            <person name="Ma C."/>
        </authorList>
    </citation>
    <scope>NUCLEOTIDE SEQUENCE</scope>
    <source>
        <strain evidence="1">LJ419</strain>
    </source>
</reference>
<proteinExistence type="predicted"/>
<keyword evidence="2" id="KW-1185">Reference proteome</keyword>
<gene>
    <name evidence="1" type="ORF">LXM26_15420</name>
</gene>
<dbReference type="AlphaFoldDB" id="A0A9X1PKA7"/>
<protein>
    <submittedName>
        <fullName evidence="1">Uncharacterized protein</fullName>
    </submittedName>
</protein>
<accession>A0A9X1PKA7</accession>
<dbReference type="EMBL" id="JAJTTC010000003">
    <property type="protein sequence ID" value="MCF0062897.1"/>
    <property type="molecule type" value="Genomic_DNA"/>
</dbReference>
<dbReference type="Proteomes" id="UP001139000">
    <property type="component" value="Unassembled WGS sequence"/>
</dbReference>
<name>A0A9X1PKA7_9BACT</name>
<comment type="caution">
    <text evidence="1">The sequence shown here is derived from an EMBL/GenBank/DDBJ whole genome shotgun (WGS) entry which is preliminary data.</text>
</comment>
<sequence length="61" mass="6977">MFEWSWILSKKAIPFPVLPAERVWQPIFDKNLGDQQLGGTVDNSPCKGCRIIHNLPEIDLN</sequence>
<dbReference type="RefSeq" id="WP_234655964.1">
    <property type="nucleotide sequence ID" value="NZ_CP094997.1"/>
</dbReference>
<evidence type="ECO:0000313" key="2">
    <source>
        <dbReference type="Proteomes" id="UP001139000"/>
    </source>
</evidence>
<evidence type="ECO:0000313" key="1">
    <source>
        <dbReference type="EMBL" id="MCF0062897.1"/>
    </source>
</evidence>